<dbReference type="EMBL" id="CP017141">
    <property type="protein sequence ID" value="AOM76187.1"/>
    <property type="molecule type" value="Genomic_DNA"/>
</dbReference>
<sequence>MGIKIFPYSLVRYAGMDHRTFEAFKLKGSTELLQKNQHIIREKARLKLLLCDGLYDLITTQTDDRFRQRLINLKRQVYNDKKISSQDLEGTTPLFPVELALQLKSYLFLEQSIANFHMANQSDFQHQLLGQYRKLQELASDPSLQNGLLLSSPVLLEQLSGYLKKEPDSFRQKEHRIGFSLLRYLTRMCFKTSPFSTFTYTGIMQLSAEQQAGSKIGVQTIPKTPFKTIKNSVRLNNGLFEYLKTILIHHPRINELMLIRLNKTAIIKEDKIHFLINANNIESLQQLPAKGLQLLVFQLLEGNRASIRLRQLLDQLVESVAEVDLPAIKTYLFKLIASGLLETGMKTSGINPKWDDELLQYFREMDSTDPDISRLIDLFEQLQQYKSSYPAESAVKRRLILEDAEQLVNEVLSQLQASAGLTPPSTTTEIALPADTADIAVPTDVQPLSQEPGSPQAFETINFKAHRFSGRQLFYEDCYTPEEELLQEAPIKEFTKKIDQLLNHLIPLDLYQNERRKMTLFFREHYPEQAQVKAVDFYHAYYLNVKKPEKEKAATAPPSTALQTDWEKAVGLKLAALTTDKPNFINLDHHFFEPLSGPAVEHHYSRGLFVQFYHQKETPSQVGQKSVVGVINSVLPGMGKVSGRFLSLFPAKVSTAFLSHNARLHPEIIKAELNDASSFNANIHPPLLEYELALPGGNNSYPENQQIQIADLTVSFDQKTDFLKLNYGEKQVYTYDLSLESFYNRSNLYQLLAHFNEEEKLFLPPLIHLVDLQYLNPEKEQEEEICSLPRITYENTVIIRRKTWRVKTGSIPLQQASESDYDYFVRINEWRFMHGLPVNIFLFLRKRSFVVKADVQKKGKKEGLGDDYKPQFISFEQPLLIDLFKRLLSRAGDYLILEETLPELPSTKTEEPIKEYLLQWYND</sequence>
<gene>
    <name evidence="2" type="ORF">BFS30_02800</name>
</gene>
<dbReference type="AlphaFoldDB" id="A0A1D7QC22"/>
<accession>A0A1D7QC22</accession>
<dbReference type="Pfam" id="PF04738">
    <property type="entry name" value="Lant_dehydr_N"/>
    <property type="match status" value="1"/>
</dbReference>
<dbReference type="OrthoDB" id="1207270at2"/>
<evidence type="ECO:0000313" key="2">
    <source>
        <dbReference type="EMBL" id="AOM76187.1"/>
    </source>
</evidence>
<dbReference type="KEGG" id="psty:BFS30_02800"/>
<dbReference type="RefSeq" id="WP_069377883.1">
    <property type="nucleotide sequence ID" value="NZ_CP017141.1"/>
</dbReference>
<evidence type="ECO:0000259" key="1">
    <source>
        <dbReference type="Pfam" id="PF04738"/>
    </source>
</evidence>
<organism evidence="2 3">
    <name type="scientific">Pedobacter steynii</name>
    <dbReference type="NCBI Taxonomy" id="430522"/>
    <lineage>
        <taxon>Bacteria</taxon>
        <taxon>Pseudomonadati</taxon>
        <taxon>Bacteroidota</taxon>
        <taxon>Sphingobacteriia</taxon>
        <taxon>Sphingobacteriales</taxon>
        <taxon>Sphingobacteriaceae</taxon>
        <taxon>Pedobacter</taxon>
    </lineage>
</organism>
<dbReference type="Proteomes" id="UP000094313">
    <property type="component" value="Chromosome"/>
</dbReference>
<feature type="domain" description="Lantibiotic dehydratase N-terminal" evidence="1">
    <location>
        <begin position="141"/>
        <end position="843"/>
    </location>
</feature>
<name>A0A1D7QC22_9SPHI</name>
<reference evidence="2 3" key="1">
    <citation type="submission" date="2016-08" db="EMBL/GenBank/DDBJ databases">
        <authorList>
            <person name="Seilhamer J.J."/>
        </authorList>
    </citation>
    <scope>NUCLEOTIDE SEQUENCE [LARGE SCALE GENOMIC DNA]</scope>
    <source>
        <strain evidence="2 3">DX4</strain>
    </source>
</reference>
<keyword evidence="3" id="KW-1185">Reference proteome</keyword>
<proteinExistence type="predicted"/>
<evidence type="ECO:0000313" key="3">
    <source>
        <dbReference type="Proteomes" id="UP000094313"/>
    </source>
</evidence>
<dbReference type="InterPro" id="IPR006827">
    <property type="entry name" value="Lant_deHydtase_N"/>
</dbReference>
<protein>
    <recommendedName>
        <fullName evidence="1">Lantibiotic dehydratase N-terminal domain-containing protein</fullName>
    </recommendedName>
</protein>